<dbReference type="AlphaFoldDB" id="A0A2K1QGK8"/>
<dbReference type="InParanoid" id="A0A2K1QGK8"/>
<accession>A0A2K1QGK8</accession>
<dbReference type="PANTHER" id="PTHR43329">
    <property type="entry name" value="EPOXIDE HYDROLASE"/>
    <property type="match status" value="1"/>
</dbReference>
<organism evidence="4 5">
    <name type="scientific">Sphaceloma murrayae</name>
    <dbReference type="NCBI Taxonomy" id="2082308"/>
    <lineage>
        <taxon>Eukaryota</taxon>
        <taxon>Fungi</taxon>
        <taxon>Dikarya</taxon>
        <taxon>Ascomycota</taxon>
        <taxon>Pezizomycotina</taxon>
        <taxon>Dothideomycetes</taxon>
        <taxon>Dothideomycetidae</taxon>
        <taxon>Myriangiales</taxon>
        <taxon>Elsinoaceae</taxon>
        <taxon>Sphaceloma</taxon>
    </lineage>
</organism>
<dbReference type="EMBL" id="NKHZ01000088">
    <property type="protein sequence ID" value="PNS14318.1"/>
    <property type="molecule type" value="Genomic_DNA"/>
</dbReference>
<dbReference type="SUPFAM" id="SSF53474">
    <property type="entry name" value="alpha/beta-Hydrolases"/>
    <property type="match status" value="1"/>
</dbReference>
<feature type="domain" description="AB hydrolase-1" evidence="3">
    <location>
        <begin position="28"/>
        <end position="145"/>
    </location>
</feature>
<keyword evidence="1" id="KW-0378">Hydrolase</keyword>
<dbReference type="GO" id="GO:0016787">
    <property type="term" value="F:hydrolase activity"/>
    <property type="evidence" value="ECO:0007669"/>
    <property type="project" value="UniProtKB-KW"/>
</dbReference>
<dbReference type="OrthoDB" id="408373at2759"/>
<gene>
    <name evidence="4" type="ORF">CAC42_6831</name>
</gene>
<evidence type="ECO:0000256" key="1">
    <source>
        <dbReference type="ARBA" id="ARBA00022801"/>
    </source>
</evidence>
<comment type="caution">
    <text evidence="4">The sequence shown here is derived from an EMBL/GenBank/DDBJ whole genome shotgun (WGS) entry which is preliminary data.</text>
</comment>
<dbReference type="Gene3D" id="3.40.50.1820">
    <property type="entry name" value="alpha/beta hydrolase"/>
    <property type="match status" value="1"/>
</dbReference>
<keyword evidence="5" id="KW-1185">Reference proteome</keyword>
<dbReference type="PRINTS" id="PR00412">
    <property type="entry name" value="EPOXHYDRLASE"/>
</dbReference>
<protein>
    <recommendedName>
        <fullName evidence="3">AB hydrolase-1 domain-containing protein</fullName>
    </recommendedName>
</protein>
<evidence type="ECO:0000256" key="2">
    <source>
        <dbReference type="ARBA" id="ARBA00038334"/>
    </source>
</evidence>
<evidence type="ECO:0000313" key="4">
    <source>
        <dbReference type="EMBL" id="PNS14318.1"/>
    </source>
</evidence>
<name>A0A2K1QGK8_9PEZI</name>
<dbReference type="Proteomes" id="UP000243797">
    <property type="component" value="Unassembled WGS sequence"/>
</dbReference>
<dbReference type="InterPro" id="IPR029058">
    <property type="entry name" value="AB_hydrolase_fold"/>
</dbReference>
<dbReference type="InterPro" id="IPR000639">
    <property type="entry name" value="Epox_hydrolase-like"/>
</dbReference>
<evidence type="ECO:0000313" key="5">
    <source>
        <dbReference type="Proteomes" id="UP000243797"/>
    </source>
</evidence>
<dbReference type="Pfam" id="PF00561">
    <property type="entry name" value="Abhydrolase_1"/>
    <property type="match status" value="1"/>
</dbReference>
<sequence>MDKLTSNVVDLNGQKTFYYSAGPSDGQLLIFIHGWPDLAETWKHQLFHFSSLGYRVVAPDMRGYGKSSGPKVKEAYALSVLVPELISLLHHLGASRAIWVSHDWGSGVTNSLAAHYPEACLGIVNLSVAYRTVELGLAHELTLTNRAIYPEETYPNGQWDYQVFYEQSPDLAARQLETAVEKTAKLFYIPPDPASWGKPSSTATTVADGGLFKGNPDAMPDVPLSATMLDESLYSALVQSHRTHGGFGPTAYYLNHAENEIYAKEEKNGGVLEFPFLYIDAKYDAVCSTTTTPKMGEVQREFVKDLTVVTVESGHWSMLQTPREVNEAIEKWLREKFGKGKL</sequence>
<dbReference type="InterPro" id="IPR000073">
    <property type="entry name" value="AB_hydrolase_1"/>
</dbReference>
<proteinExistence type="inferred from homology"/>
<comment type="similarity">
    <text evidence="2">Belongs to the AB hydrolase superfamily. Epoxide hydrolase family.</text>
</comment>
<reference evidence="4 5" key="1">
    <citation type="submission" date="2017-06" db="EMBL/GenBank/DDBJ databases">
        <title>Draft genome sequence of a variant of Elsinoe murrayae.</title>
        <authorList>
            <person name="Cheng Q."/>
        </authorList>
    </citation>
    <scope>NUCLEOTIDE SEQUENCE [LARGE SCALE GENOMIC DNA]</scope>
    <source>
        <strain evidence="4 5">CQ-2017a</strain>
    </source>
</reference>
<dbReference type="STRING" id="2082308.A0A2K1QGK8"/>
<evidence type="ECO:0000259" key="3">
    <source>
        <dbReference type="Pfam" id="PF00561"/>
    </source>
</evidence>